<dbReference type="SUPFAM" id="SSF55781">
    <property type="entry name" value="GAF domain-like"/>
    <property type="match status" value="1"/>
</dbReference>
<dbReference type="Proteomes" id="UP000469558">
    <property type="component" value="Unassembled WGS sequence"/>
</dbReference>
<dbReference type="Pfam" id="PF00072">
    <property type="entry name" value="Response_reg"/>
    <property type="match status" value="1"/>
</dbReference>
<dbReference type="PANTHER" id="PTHR43719:SF28">
    <property type="entry name" value="PEROXIDE STRESS-ACTIVATED HISTIDINE KINASE MAK1-RELATED"/>
    <property type="match status" value="1"/>
</dbReference>
<dbReference type="FunFam" id="3.30.450.40:FF:000083">
    <property type="entry name" value="Sensor histidine kinase/response regulator, putative (AFU_orthologue AFUA_4G00660)"/>
    <property type="match status" value="1"/>
</dbReference>
<dbReference type="Gene3D" id="1.10.287.130">
    <property type="match status" value="1"/>
</dbReference>
<dbReference type="PANTHER" id="PTHR43719">
    <property type="entry name" value="TWO-COMPONENT HISTIDINE KINASE"/>
    <property type="match status" value="1"/>
</dbReference>
<evidence type="ECO:0000259" key="5">
    <source>
        <dbReference type="PROSITE" id="PS50110"/>
    </source>
</evidence>
<dbReference type="Gene3D" id="3.40.50.2300">
    <property type="match status" value="1"/>
</dbReference>
<keyword evidence="6" id="KW-0418">Kinase</keyword>
<evidence type="ECO:0000256" key="1">
    <source>
        <dbReference type="ARBA" id="ARBA00022553"/>
    </source>
</evidence>
<evidence type="ECO:0000256" key="3">
    <source>
        <dbReference type="SAM" id="MobiDB-lite"/>
    </source>
</evidence>
<dbReference type="PROSITE" id="PS50109">
    <property type="entry name" value="HIS_KIN"/>
    <property type="match status" value="1"/>
</dbReference>
<feature type="compositionally biased region" description="Polar residues" evidence="3">
    <location>
        <begin position="323"/>
        <end position="346"/>
    </location>
</feature>
<organism evidence="6 7">
    <name type="scientific">Lachnellula suecica</name>
    <dbReference type="NCBI Taxonomy" id="602035"/>
    <lineage>
        <taxon>Eukaryota</taxon>
        <taxon>Fungi</taxon>
        <taxon>Dikarya</taxon>
        <taxon>Ascomycota</taxon>
        <taxon>Pezizomycotina</taxon>
        <taxon>Leotiomycetes</taxon>
        <taxon>Helotiales</taxon>
        <taxon>Lachnaceae</taxon>
        <taxon>Lachnellula</taxon>
    </lineage>
</organism>
<feature type="domain" description="Response regulatory" evidence="5">
    <location>
        <begin position="1111"/>
        <end position="1232"/>
    </location>
</feature>
<feature type="modified residue" description="4-aspartylphosphate" evidence="2">
    <location>
        <position position="1162"/>
    </location>
</feature>
<dbReference type="Pfam" id="PF02518">
    <property type="entry name" value="HATPase_c"/>
    <property type="match status" value="1"/>
</dbReference>
<protein>
    <submittedName>
        <fullName evidence="6">Hybrid signal transduction histidine kinase B</fullName>
    </submittedName>
</protein>
<accession>A0A8T9C562</accession>
<dbReference type="SUPFAM" id="SSF47384">
    <property type="entry name" value="Homodimeric domain of signal transducing histidine kinase"/>
    <property type="match status" value="1"/>
</dbReference>
<dbReference type="EMBL" id="QGMK01000602">
    <property type="protein sequence ID" value="TVY80825.1"/>
    <property type="molecule type" value="Genomic_DNA"/>
</dbReference>
<reference evidence="6 7" key="1">
    <citation type="submission" date="2018-05" db="EMBL/GenBank/DDBJ databases">
        <title>Genome sequencing and assembly of the regulated plant pathogen Lachnellula willkommii and related sister species for the development of diagnostic species identification markers.</title>
        <authorList>
            <person name="Giroux E."/>
            <person name="Bilodeau G."/>
        </authorList>
    </citation>
    <scope>NUCLEOTIDE SEQUENCE [LARGE SCALE GENOMIC DNA]</scope>
    <source>
        <strain evidence="6 7">CBS 268.59</strain>
    </source>
</reference>
<dbReference type="InterPro" id="IPR003661">
    <property type="entry name" value="HisK_dim/P_dom"/>
</dbReference>
<keyword evidence="1 2" id="KW-0597">Phosphoprotein</keyword>
<dbReference type="InterPro" id="IPR036890">
    <property type="entry name" value="HATPase_C_sf"/>
</dbReference>
<evidence type="ECO:0000313" key="6">
    <source>
        <dbReference type="EMBL" id="TVY80825.1"/>
    </source>
</evidence>
<feature type="region of interest" description="Disordered" evidence="3">
    <location>
        <begin position="286"/>
        <end position="305"/>
    </location>
</feature>
<dbReference type="InterPro" id="IPR005467">
    <property type="entry name" value="His_kinase_dom"/>
</dbReference>
<evidence type="ECO:0000259" key="4">
    <source>
        <dbReference type="PROSITE" id="PS50109"/>
    </source>
</evidence>
<dbReference type="SUPFAM" id="SSF55874">
    <property type="entry name" value="ATPase domain of HSP90 chaperone/DNA topoisomerase II/histidine kinase"/>
    <property type="match status" value="1"/>
</dbReference>
<sequence length="1239" mass="136701">MAMPMPMPMPTAAQVRKTQQDLERARVREVARYYNPKKKNFALKQPTDDPATTCDGPFNSEEPEDDRPPDETQALVYDPTLTAFAQLGAFRTNCERSFISIMDGKNQFILAEATRSVSLTSRDKYEGDEDEIFLGPTALTLQWGVCPHTIQVFTATDTSLDIDTPNVYANRDQYVMNDMSVIEQYKDRPYIVGKPYMKFYAEVPMRSPGGHVIGTYCVVDNKPRDGLDKKSFDALNEIATAIMNHIELVRTQRSLHRAMGMMKGLAQFVEGKGKFSDWVEAEGSQSKLLRERPSMERTGTAETLSSNQLSETILSDKLVETTEPISENTTLQETPSSTVRTNTSKQASRERKMSMEDVTISQESIASVGINQLFARACDLIREALDLDGAMIVDACFRDIAVDQSKPVSILAPSSKSLRFAADREAWLDGDTSEENATRQLDKSYSTEALPIRPDFARRSSDLLGVSIHNTPKLRASSSARQVPLSQSTLRGLLQKYPHGHLYDFDEHGLILKSADALEPEGQQAELDAPGTSPSELEAEKLWINQLLEVCPGARSIIFLALWDPQRDQWFAGCLAWTTDPNRSLEAADIPYLAAFGSSIMSEKSRLDALTADRAKADFISSVSHELRTPLHGVLASAEALQETSAGLVQDDLIRTITICGELLVDTMDQILDYTKTSRATVSPESRLTHLTPAAEIVTSLELSSLIENVVAGVSAGHKYRKSGFRTLKEQGATTQQKATLNCNKDDVRIILSIERSTSFILKSQVTSWKMILTNLVGNAFKYTLSGFVHVSLLSSTSSGMTLRVEDTGKGMSKDYLKHQLFTPFVQEDPHAVGTGLGLSIVFQLVADVGGKIDVQSEIGYGTTVDVYIPTSTLSASVDTLATEEDHLISSVRKRCHGLKLGLLGFEHYPDIRETPSGILDSQARCMLGLKKSFLEMAQAWFGLEVITATSLQSTGDILLVYEPKWNELGGQVPSMPLIVLEDTTAKARISSGNGLFSLTQPVGPHKLAKILASCLDHIAFTFGQQTLNGAEHSSAVPSPLRVYTPPIANQETNYLEGATVPQTDRLDDLSLPIRLPVQTDQEKVTMKTETQLVLNPKEIPPGLPIAARSRVLLVEDNAINMKILVNHMKRAAQNYVCATNGLEALQDFKAEPQSFKVIFMDLSMPIMDGLTSTRHIRAFENEKSLPRTRIVALTCFSSADYQRDASLSGIDHFFVKPVPMKTLRPILELDPDVFGTNE</sequence>
<dbReference type="InterPro" id="IPR036097">
    <property type="entry name" value="HisK_dim/P_sf"/>
</dbReference>
<evidence type="ECO:0000256" key="2">
    <source>
        <dbReference type="PROSITE-ProRule" id="PRU00169"/>
    </source>
</evidence>
<feature type="region of interest" description="Disordered" evidence="3">
    <location>
        <begin position="323"/>
        <end position="356"/>
    </location>
</feature>
<dbReference type="PRINTS" id="PR00344">
    <property type="entry name" value="BCTRLSENSOR"/>
</dbReference>
<dbReference type="InterPro" id="IPR050956">
    <property type="entry name" value="2C_system_His_kinase"/>
</dbReference>
<dbReference type="InterPro" id="IPR004358">
    <property type="entry name" value="Sig_transdc_His_kin-like_C"/>
</dbReference>
<dbReference type="GO" id="GO:0000155">
    <property type="term" value="F:phosphorelay sensor kinase activity"/>
    <property type="evidence" value="ECO:0007669"/>
    <property type="project" value="InterPro"/>
</dbReference>
<dbReference type="InterPro" id="IPR003594">
    <property type="entry name" value="HATPase_dom"/>
</dbReference>
<dbReference type="OrthoDB" id="303614at2759"/>
<dbReference type="InterPro" id="IPR011006">
    <property type="entry name" value="CheY-like_superfamily"/>
</dbReference>
<feature type="region of interest" description="Disordered" evidence="3">
    <location>
        <begin position="38"/>
        <end position="72"/>
    </location>
</feature>
<dbReference type="AlphaFoldDB" id="A0A8T9C562"/>
<evidence type="ECO:0000313" key="7">
    <source>
        <dbReference type="Proteomes" id="UP000469558"/>
    </source>
</evidence>
<keyword evidence="7" id="KW-1185">Reference proteome</keyword>
<dbReference type="SMART" id="SM00448">
    <property type="entry name" value="REC"/>
    <property type="match status" value="1"/>
</dbReference>
<name>A0A8T9C562_9HELO</name>
<dbReference type="CDD" id="cd00082">
    <property type="entry name" value="HisKA"/>
    <property type="match status" value="1"/>
</dbReference>
<dbReference type="PROSITE" id="PS50110">
    <property type="entry name" value="RESPONSE_REGULATORY"/>
    <property type="match status" value="1"/>
</dbReference>
<feature type="region of interest" description="Disordered" evidence="3">
    <location>
        <begin position="1"/>
        <end position="21"/>
    </location>
</feature>
<dbReference type="Gene3D" id="3.30.565.10">
    <property type="entry name" value="Histidine kinase-like ATPase, C-terminal domain"/>
    <property type="match status" value="1"/>
</dbReference>
<comment type="caution">
    <text evidence="6">The sequence shown here is derived from an EMBL/GenBank/DDBJ whole genome shotgun (WGS) entry which is preliminary data.</text>
</comment>
<dbReference type="Pfam" id="PF00512">
    <property type="entry name" value="HisKA"/>
    <property type="match status" value="1"/>
</dbReference>
<proteinExistence type="predicted"/>
<feature type="domain" description="Histidine kinase" evidence="4">
    <location>
        <begin position="622"/>
        <end position="873"/>
    </location>
</feature>
<gene>
    <name evidence="6" type="primary">dhkB_0</name>
    <name evidence="6" type="ORF">LSUE1_G004812</name>
</gene>
<dbReference type="CDD" id="cd17546">
    <property type="entry name" value="REC_hyHK_CKI1_RcsC-like"/>
    <property type="match status" value="1"/>
</dbReference>
<keyword evidence="6" id="KW-0808">Transferase</keyword>
<dbReference type="SMART" id="SM00387">
    <property type="entry name" value="HATPase_c"/>
    <property type="match status" value="1"/>
</dbReference>
<dbReference type="SUPFAM" id="SSF52172">
    <property type="entry name" value="CheY-like"/>
    <property type="match status" value="1"/>
</dbReference>
<dbReference type="SMART" id="SM00388">
    <property type="entry name" value="HisKA"/>
    <property type="match status" value="1"/>
</dbReference>
<dbReference type="InterPro" id="IPR001789">
    <property type="entry name" value="Sig_transdc_resp-reg_receiver"/>
</dbReference>